<dbReference type="AlphaFoldDB" id="A0A5B8UX82"/>
<gene>
    <name evidence="1" type="ORF">FRZ54_14440</name>
</gene>
<sequence>MSCSCNIPHPLKREGTYQWQRFPAGLKQGFYQPDDRTIEQLVMQAAEYASFVKYYDTTLNEWGRWQEFYDFIYDYQNKALKFANIDSLLQRGDVPPHLGLLLSFLKTFQTLRDNFNGFTGRHVDFYYEDVLQLAKKPAEPDKVAVLFEPEKNTVAARVVAGRELDAGKDAAKKSLVYKTTREIIVNQAAIAKKKTVFADKTGAIINGLYAAGDAATDNSFKQNNITSWRAFGSINNAPANVGFAFSSPLLLAKEGRRRLTIEIDSVQNLPPVSLTASYTGPKGWISKGVTVDLVPGVGSGTSAKTYLRVKIDESLPAIAAYDEKTHQSNYPAKYPVIKFLINNDANFPEAISFLSTLTVGALKEVVMNVEGVKSYTITGDNGKLNPLQAFKPFGNTPVKNKSFFTIGSTEVFNKYLSTLHFAINWKGAPGNMEKYYSAYQTYLKTVPDNSVSPQTIDSFNKQWEALKQGNVPGKVELLSGGKWTQVNEDAMANYINPDKKKSYNTFHTDNIINNDFDITESNDYTETSRWGFAKVTVGYDFGHQIFSNVLTHTVTNNAKVTTAAAILPIPPQPYTPEFNSLHLDYVKKDAFDVVTRPEHQLMQIHPFGFSVITSTQDTLVSGDYNVSGQLFIGLSNCPVAQTVNLYFSRLDGTEEIDALINEKTQWYYLASNQWIQFDFDEIVVNTTTDFTESGFISFAIPEAALMSNTLMGENLVWIKVVSASSAAAYPSIIDINTNAVEAVFDDRDNDPYHLQIPLPAGTITKAVVKIDGVKAVSQPSASYGGSMAEQAEHFFTRVSERLRHKNRSWSIWDYEHLVLEKFPAIYKIKCISHATQDCMYEPGNVLCVALPATVNIAEKDLLQPRISKGTLTEAEEYISSFMTTFAHVKFINPVYEPIIVKCSVKINPGFDESFYREQLNTDIQQFIAPWILNKNISPSFSGKIYASSIVNFIEERPYIDYLTNFEAFKIENNKTISWKEFATGSGEDVILTSHSSHQIDTQAIC</sequence>
<dbReference type="Proteomes" id="UP000321479">
    <property type="component" value="Chromosome"/>
</dbReference>
<evidence type="ECO:0000313" key="2">
    <source>
        <dbReference type="Proteomes" id="UP000321479"/>
    </source>
</evidence>
<name>A0A5B8UX82_9SPHI</name>
<dbReference type="RefSeq" id="WP_147032294.1">
    <property type="nucleotide sequence ID" value="NZ_CP042436.1"/>
</dbReference>
<dbReference type="OrthoDB" id="9762853at2"/>
<proteinExistence type="predicted"/>
<organism evidence="1 2">
    <name type="scientific">Mucilaginibacter ginsenosidivorans</name>
    <dbReference type="NCBI Taxonomy" id="398053"/>
    <lineage>
        <taxon>Bacteria</taxon>
        <taxon>Pseudomonadati</taxon>
        <taxon>Bacteroidota</taxon>
        <taxon>Sphingobacteriia</taxon>
        <taxon>Sphingobacteriales</taxon>
        <taxon>Sphingobacteriaceae</taxon>
        <taxon>Mucilaginibacter</taxon>
    </lineage>
</organism>
<protein>
    <submittedName>
        <fullName evidence="1">Uncharacterized protein</fullName>
    </submittedName>
</protein>
<dbReference type="KEGG" id="mgin:FRZ54_14440"/>
<evidence type="ECO:0000313" key="1">
    <source>
        <dbReference type="EMBL" id="QEC63720.1"/>
    </source>
</evidence>
<accession>A0A5B8UX82</accession>
<reference evidence="1 2" key="1">
    <citation type="journal article" date="2017" name="Curr. Microbiol.">
        <title>Mucilaginibacter ginsenosidivorans sp. nov., Isolated from Soil of Ginseng Field.</title>
        <authorList>
            <person name="Kim M.M."/>
            <person name="Siddiqi M.Z."/>
            <person name="Im W.T."/>
        </authorList>
    </citation>
    <scope>NUCLEOTIDE SEQUENCE [LARGE SCALE GENOMIC DNA]</scope>
    <source>
        <strain evidence="1 2">Gsoil 3017</strain>
    </source>
</reference>
<dbReference type="EMBL" id="CP042436">
    <property type="protein sequence ID" value="QEC63720.1"/>
    <property type="molecule type" value="Genomic_DNA"/>
</dbReference>
<keyword evidence="2" id="KW-1185">Reference proteome</keyword>